<dbReference type="NCBIfam" id="TIGR01590">
    <property type="entry name" value="yir-bir-cir_Pla"/>
    <property type="match status" value="1"/>
</dbReference>
<dbReference type="RefSeq" id="XP_016654132.1">
    <property type="nucleotide sequence ID" value="XM_016798762.1"/>
</dbReference>
<accession>A0A4V0K8T9</accession>
<keyword evidence="1" id="KW-0472">Membrane</keyword>
<evidence type="ECO:0000313" key="2">
    <source>
        <dbReference type="EMBL" id="VTZ69467.1"/>
    </source>
</evidence>
<dbReference type="GeneID" id="27794937"/>
<dbReference type="KEGG" id="pcb:PCHAS_1147400"/>
<dbReference type="InterPro" id="IPR006477">
    <property type="entry name" value="Yir_bir_cir"/>
</dbReference>
<feature type="transmembrane region" description="Helical" evidence="1">
    <location>
        <begin position="257"/>
        <end position="278"/>
    </location>
</feature>
<keyword evidence="3" id="KW-1185">Reference proteome</keyword>
<evidence type="ECO:0000256" key="1">
    <source>
        <dbReference type="SAM" id="Phobius"/>
    </source>
</evidence>
<name>A0A4V0K8T9_PLACU</name>
<dbReference type="Pfam" id="PF06022">
    <property type="entry name" value="Cir_Bir_Yir"/>
    <property type="match status" value="1"/>
</dbReference>
<dbReference type="AlphaFoldDB" id="A0A4V0K8T9"/>
<dbReference type="Proteomes" id="UP000071118">
    <property type="component" value="Chromosome 11"/>
</dbReference>
<proteinExistence type="predicted"/>
<protein>
    <submittedName>
        <fullName evidence="2">CIR protein</fullName>
    </submittedName>
</protein>
<dbReference type="OrthoDB" id="373250at2759"/>
<gene>
    <name evidence="2" type="ORF">PCHAS_1147400</name>
</gene>
<keyword evidence="1" id="KW-0812">Transmembrane</keyword>
<evidence type="ECO:0000313" key="3">
    <source>
        <dbReference type="Proteomes" id="UP000071118"/>
    </source>
</evidence>
<organism evidence="2 3">
    <name type="scientific">Plasmodium chabaudi chabaudi</name>
    <dbReference type="NCBI Taxonomy" id="31271"/>
    <lineage>
        <taxon>Eukaryota</taxon>
        <taxon>Sar</taxon>
        <taxon>Alveolata</taxon>
        <taxon>Apicomplexa</taxon>
        <taxon>Aconoidasida</taxon>
        <taxon>Haemosporida</taxon>
        <taxon>Plasmodiidae</taxon>
        <taxon>Plasmodium</taxon>
        <taxon>Plasmodium (Vinckeia)</taxon>
    </lineage>
</organism>
<keyword evidence="1" id="KW-1133">Transmembrane helix</keyword>
<dbReference type="EMBL" id="LK022888">
    <property type="protein sequence ID" value="VTZ69467.1"/>
    <property type="molecule type" value="Genomic_DNA"/>
</dbReference>
<sequence>MGLMYLCKYLCKILSFIWEEFPDTLGDDGNYQLKSDGAYKTFCINETCDSDLDKINAWVLSLFEIFFKNSDSLMESAKSNINIAAYILAWLSHILSLKENEGIKNLNGFYEKYIKDKEKYNNHIPGVHGYTSYQNIIDKYKELMTDDIEYMLQFYGPLKSLCEMYNACNLNRSKCTNCLEKAKDFADKYNKLNGDSNKNESDPYKNVLYSLSTDYDNFKKYCAENCTDCNDTSSFPEIKAPQGSFQIFEATSPISPIASILIPVLLTFSITFFLGIAYKYSLFGFDKRLQRQYLREKLKKIKKKMNRYI</sequence>
<dbReference type="VEuPathDB" id="PlasmoDB:PCHAS_1147400"/>
<reference evidence="2 3" key="1">
    <citation type="journal article" date="2014" name="BMC Biol.">
        <title>A comprehensive evaluation of rodent malaria parasite genomes and gene expression.</title>
        <authorList>
            <person name="Otto T.D."/>
            <person name="Bohme U."/>
            <person name="Jackson A.P."/>
            <person name="Hunt M."/>
            <person name="Franke-Fayard B."/>
            <person name="Hoeijmakers W.A."/>
            <person name="Religa A.A."/>
            <person name="Robertson L."/>
            <person name="Sanders M."/>
            <person name="Ogun S.A."/>
            <person name="Cunningham D."/>
            <person name="Erhart A."/>
            <person name="Billker O."/>
            <person name="Khan S.M."/>
            <person name="Stunnenberg H.G."/>
            <person name="Langhorne J."/>
            <person name="Holder A.A."/>
            <person name="Waters A.P."/>
            <person name="Newbold C.I."/>
            <person name="Pain A."/>
            <person name="Berriman M."/>
            <person name="Janse C.J."/>
        </authorList>
    </citation>
    <scope>NUCLEOTIDE SEQUENCE [LARGE SCALE GENOMIC DNA]</scope>
    <source>
        <strain evidence="2 3">AS</strain>
    </source>
</reference>